<name>A0ACC2JHM7_9PEZI</name>
<evidence type="ECO:0000313" key="1">
    <source>
        <dbReference type="EMBL" id="KAJ8126733.1"/>
    </source>
</evidence>
<accession>A0ACC2JHM7</accession>
<gene>
    <name evidence="1" type="ORF">O1611_g6905</name>
</gene>
<organism evidence="1 2">
    <name type="scientific">Lasiodiplodia mahajangana</name>
    <dbReference type="NCBI Taxonomy" id="1108764"/>
    <lineage>
        <taxon>Eukaryota</taxon>
        <taxon>Fungi</taxon>
        <taxon>Dikarya</taxon>
        <taxon>Ascomycota</taxon>
        <taxon>Pezizomycotina</taxon>
        <taxon>Dothideomycetes</taxon>
        <taxon>Dothideomycetes incertae sedis</taxon>
        <taxon>Botryosphaeriales</taxon>
        <taxon>Botryosphaeriaceae</taxon>
        <taxon>Lasiodiplodia</taxon>
    </lineage>
</organism>
<reference evidence="1" key="1">
    <citation type="submission" date="2022-12" db="EMBL/GenBank/DDBJ databases">
        <title>Genome Sequence of Lasiodiplodia mahajangana.</title>
        <authorList>
            <person name="Buettner E."/>
        </authorList>
    </citation>
    <scope>NUCLEOTIDE SEQUENCE</scope>
    <source>
        <strain evidence="1">VT137</strain>
    </source>
</reference>
<protein>
    <submittedName>
        <fullName evidence="1">Uncharacterized protein</fullName>
    </submittedName>
</protein>
<dbReference type="EMBL" id="JAPUUL010001720">
    <property type="protein sequence ID" value="KAJ8126733.1"/>
    <property type="molecule type" value="Genomic_DNA"/>
</dbReference>
<evidence type="ECO:0000313" key="2">
    <source>
        <dbReference type="Proteomes" id="UP001153332"/>
    </source>
</evidence>
<comment type="caution">
    <text evidence="1">The sequence shown here is derived from an EMBL/GenBank/DDBJ whole genome shotgun (WGS) entry which is preliminary data.</text>
</comment>
<sequence>MAKVQEELGKMFKTFASGFDDEQQERFIADSERIMRRPAGLLLAQAGLDASTSKPLHAIGPRLWHRPYRCAFTDHCG</sequence>
<dbReference type="Proteomes" id="UP001153332">
    <property type="component" value="Unassembled WGS sequence"/>
</dbReference>
<keyword evidence="2" id="KW-1185">Reference proteome</keyword>
<proteinExistence type="predicted"/>